<keyword evidence="3" id="KW-1185">Reference proteome</keyword>
<evidence type="ECO:0000313" key="3">
    <source>
        <dbReference type="Proteomes" id="UP000003165"/>
    </source>
</evidence>
<dbReference type="eggNOG" id="ENOG503364K">
    <property type="taxonomic scope" value="Bacteria"/>
</dbReference>
<reference evidence="2 3" key="1">
    <citation type="submission" date="2009-02" db="EMBL/GenBank/DDBJ databases">
        <title>Sequencing of the draft genome and assembly of Lutiella nitroferrum 2002.</title>
        <authorList>
            <consortium name="US DOE Joint Genome Institute (JGI-PGF)"/>
            <person name="Lucas S."/>
            <person name="Copeland A."/>
            <person name="Lapidus A."/>
            <person name="Glavina del Rio T."/>
            <person name="Tice H."/>
            <person name="Bruce D."/>
            <person name="Goodwin L."/>
            <person name="Pitluck S."/>
            <person name="Larimer F."/>
            <person name="Land M.L."/>
            <person name="Hauser L."/>
            <person name="Coates J.D."/>
        </authorList>
    </citation>
    <scope>NUCLEOTIDE SEQUENCE [LARGE SCALE GENOMIC DNA]</scope>
    <source>
        <strain evidence="2 3">2002</strain>
    </source>
</reference>
<sequence>MSTSGKLRISILNLPDHITPLKFRGWLRQEVQSIQSSCNSNDYTLVRLFFSRKIRLAFTVKQLDTMFQGLVDKCPNIHRIETFEVDKPLSLSEMAEEHARAESDLAEWSKAATSSPQTLH</sequence>
<protein>
    <submittedName>
        <fullName evidence="2">Uncharacterized protein</fullName>
    </submittedName>
</protein>
<feature type="compositionally biased region" description="Polar residues" evidence="1">
    <location>
        <begin position="111"/>
        <end position="120"/>
    </location>
</feature>
<proteinExistence type="predicted"/>
<accession>B9Z4Z5</accession>
<dbReference type="EMBL" id="ACIS01000006">
    <property type="protein sequence ID" value="EEG08227.1"/>
    <property type="molecule type" value="Genomic_DNA"/>
</dbReference>
<evidence type="ECO:0000313" key="2">
    <source>
        <dbReference type="EMBL" id="EEG08227.1"/>
    </source>
</evidence>
<gene>
    <name evidence="2" type="ORF">FuraDRAFT_2430</name>
</gene>
<dbReference type="Proteomes" id="UP000003165">
    <property type="component" value="Unassembled WGS sequence"/>
</dbReference>
<dbReference type="RefSeq" id="WP_008954450.1">
    <property type="nucleotide sequence ID" value="NZ_ACIS01000006.1"/>
</dbReference>
<feature type="region of interest" description="Disordered" evidence="1">
    <location>
        <begin position="94"/>
        <end position="120"/>
    </location>
</feature>
<name>B9Z4Z5_9NEIS</name>
<comment type="caution">
    <text evidence="2">The sequence shown here is derived from an EMBL/GenBank/DDBJ whole genome shotgun (WGS) entry which is preliminary data.</text>
</comment>
<organism evidence="2 3">
    <name type="scientific">Pseudogulbenkiania ferrooxidans 2002</name>
    <dbReference type="NCBI Taxonomy" id="279714"/>
    <lineage>
        <taxon>Bacteria</taxon>
        <taxon>Pseudomonadati</taxon>
        <taxon>Pseudomonadota</taxon>
        <taxon>Betaproteobacteria</taxon>
        <taxon>Neisseriales</taxon>
        <taxon>Chromobacteriaceae</taxon>
        <taxon>Pseudogulbenkiania</taxon>
    </lineage>
</organism>
<evidence type="ECO:0000256" key="1">
    <source>
        <dbReference type="SAM" id="MobiDB-lite"/>
    </source>
</evidence>
<dbReference type="AlphaFoldDB" id="B9Z4Z5"/>